<evidence type="ECO:0000256" key="1">
    <source>
        <dbReference type="ARBA" id="ARBA00022669"/>
    </source>
</evidence>
<dbReference type="OrthoDB" id="5985073at2759"/>
<evidence type="ECO:0000256" key="3">
    <source>
        <dbReference type="PROSITE-ProRule" id="PRU00261"/>
    </source>
</evidence>
<evidence type="ECO:0000256" key="2">
    <source>
        <dbReference type="ARBA" id="ARBA00023157"/>
    </source>
</evidence>
<dbReference type="PANTHER" id="PTHR47849:SF8">
    <property type="entry name" value="LECTIN"/>
    <property type="match status" value="1"/>
</dbReference>
<accession>A0A3N4JDW8</accession>
<keyword evidence="7" id="KW-1185">Reference proteome</keyword>
<dbReference type="SMART" id="SM00270">
    <property type="entry name" value="ChtBD1"/>
    <property type="match status" value="2"/>
</dbReference>
<feature type="disulfide bond" evidence="3">
    <location>
        <begin position="30"/>
        <end position="42"/>
    </location>
</feature>
<evidence type="ECO:0000313" key="7">
    <source>
        <dbReference type="Proteomes" id="UP000276215"/>
    </source>
</evidence>
<feature type="disulfide bond" evidence="3">
    <location>
        <begin position="172"/>
        <end position="184"/>
    </location>
</feature>
<feature type="disulfide bond" evidence="3">
    <location>
        <begin position="35"/>
        <end position="49"/>
    </location>
</feature>
<evidence type="ECO:0000313" key="6">
    <source>
        <dbReference type="EMBL" id="RPA95168.1"/>
    </source>
</evidence>
<reference evidence="6 7" key="1">
    <citation type="journal article" date="2018" name="Nat. Ecol. Evol.">
        <title>Pezizomycetes genomes reveal the molecular basis of ectomycorrhizal truffle lifestyle.</title>
        <authorList>
            <person name="Murat C."/>
            <person name="Payen T."/>
            <person name="Noel B."/>
            <person name="Kuo A."/>
            <person name="Morin E."/>
            <person name="Chen J."/>
            <person name="Kohler A."/>
            <person name="Krizsan K."/>
            <person name="Balestrini R."/>
            <person name="Da Silva C."/>
            <person name="Montanini B."/>
            <person name="Hainaut M."/>
            <person name="Levati E."/>
            <person name="Barry K.W."/>
            <person name="Belfiori B."/>
            <person name="Cichocki N."/>
            <person name="Clum A."/>
            <person name="Dockter R.B."/>
            <person name="Fauchery L."/>
            <person name="Guy J."/>
            <person name="Iotti M."/>
            <person name="Le Tacon F."/>
            <person name="Lindquist E.A."/>
            <person name="Lipzen A."/>
            <person name="Malagnac F."/>
            <person name="Mello A."/>
            <person name="Molinier V."/>
            <person name="Miyauchi S."/>
            <person name="Poulain J."/>
            <person name="Riccioni C."/>
            <person name="Rubini A."/>
            <person name="Sitrit Y."/>
            <person name="Splivallo R."/>
            <person name="Traeger S."/>
            <person name="Wang M."/>
            <person name="Zifcakova L."/>
            <person name="Wipf D."/>
            <person name="Zambonelli A."/>
            <person name="Paolocci F."/>
            <person name="Nowrousian M."/>
            <person name="Ottonello S."/>
            <person name="Baldrian P."/>
            <person name="Spatafora J.W."/>
            <person name="Henrissat B."/>
            <person name="Nagy L.G."/>
            <person name="Aury J.M."/>
            <person name="Wincker P."/>
            <person name="Grigoriev I.V."/>
            <person name="Bonfante P."/>
            <person name="Martin F.M."/>
        </authorList>
    </citation>
    <scope>NUCLEOTIDE SEQUENCE [LARGE SCALE GENOMIC DNA]</scope>
    <source>
        <strain evidence="6 7">120613-1</strain>
    </source>
</reference>
<dbReference type="GO" id="GO:0008061">
    <property type="term" value="F:chitin binding"/>
    <property type="evidence" value="ECO:0007669"/>
    <property type="project" value="UniProtKB-UniRule"/>
</dbReference>
<dbReference type="Gene3D" id="3.30.60.10">
    <property type="entry name" value="Endochitinase-like"/>
    <property type="match status" value="3"/>
</dbReference>
<dbReference type="InterPro" id="IPR001002">
    <property type="entry name" value="Chitin-bd_1"/>
</dbReference>
<name>A0A3N4JDW8_9PEZI</name>
<dbReference type="SUPFAM" id="SSF57016">
    <property type="entry name" value="Plant lectins/antimicrobial peptides"/>
    <property type="match status" value="2"/>
</dbReference>
<sequence>MTRLSLFVVFGLVTSVFAQNCGPAYGGQICAAGTCCSQYGWCDTGAAHCNPANCQRAYSGAGSSCADSGSTPTPSGGGPFASSIPSIDVCGAGSNNIKCPGAGSGGFYYRCCSRRGHCGPKNGEQAQSDYCGAGCQAGYGFCDQRPVPPPPPPPHGTAGPAGHCGPIVNKKCGGGLCCSGSNFCGTGPDFCGAANWCQVDWGTCYR</sequence>
<evidence type="ECO:0000259" key="5">
    <source>
        <dbReference type="PROSITE" id="PS50941"/>
    </source>
</evidence>
<keyword evidence="2 3" id="KW-1015">Disulfide bond</keyword>
<dbReference type="AlphaFoldDB" id="A0A3N4JDW8"/>
<dbReference type="PANTHER" id="PTHR47849">
    <property type="entry name" value="CHITIN-BINDING LECTIN 1"/>
    <property type="match status" value="1"/>
</dbReference>
<protein>
    <recommendedName>
        <fullName evidence="5">Chitin-binding type-1 domain-containing protein</fullName>
    </recommendedName>
</protein>
<feature type="domain" description="Chitin-binding type-1" evidence="5">
    <location>
        <begin position="18"/>
        <end position="67"/>
    </location>
</feature>
<feature type="domain" description="Chitin-binding type-1" evidence="5">
    <location>
        <begin position="161"/>
        <end position="206"/>
    </location>
</feature>
<feature type="chain" id="PRO_5018165725" description="Chitin-binding type-1 domain-containing protein" evidence="4">
    <location>
        <begin position="19"/>
        <end position="206"/>
    </location>
</feature>
<dbReference type="EMBL" id="ML120429">
    <property type="protein sequence ID" value="RPA95168.1"/>
    <property type="molecule type" value="Genomic_DNA"/>
</dbReference>
<dbReference type="Pfam" id="PF00187">
    <property type="entry name" value="Chitin_bind_1"/>
    <property type="match status" value="1"/>
</dbReference>
<organism evidence="6 7">
    <name type="scientific">Choiromyces venosus 120613-1</name>
    <dbReference type="NCBI Taxonomy" id="1336337"/>
    <lineage>
        <taxon>Eukaryota</taxon>
        <taxon>Fungi</taxon>
        <taxon>Dikarya</taxon>
        <taxon>Ascomycota</taxon>
        <taxon>Pezizomycotina</taxon>
        <taxon>Pezizomycetes</taxon>
        <taxon>Pezizales</taxon>
        <taxon>Tuberaceae</taxon>
        <taxon>Choiromyces</taxon>
    </lineage>
</organism>
<comment type="caution">
    <text evidence="3">Lacks conserved residue(s) required for the propagation of feature annotation.</text>
</comment>
<proteinExistence type="predicted"/>
<feature type="signal peptide" evidence="4">
    <location>
        <begin position="1"/>
        <end position="18"/>
    </location>
</feature>
<dbReference type="Proteomes" id="UP000276215">
    <property type="component" value="Unassembled WGS sequence"/>
</dbReference>
<dbReference type="InterPro" id="IPR036861">
    <property type="entry name" value="Endochitinase-like_sf"/>
</dbReference>
<keyword evidence="1 3" id="KW-0147">Chitin-binding</keyword>
<feature type="disulfide bond" evidence="3">
    <location>
        <begin position="177"/>
        <end position="191"/>
    </location>
</feature>
<feature type="disulfide bond" evidence="3">
    <location>
        <begin position="21"/>
        <end position="36"/>
    </location>
</feature>
<keyword evidence="4" id="KW-0732">Signal</keyword>
<dbReference type="PROSITE" id="PS50941">
    <property type="entry name" value="CHIT_BIND_I_2"/>
    <property type="match status" value="2"/>
</dbReference>
<dbReference type="STRING" id="1336337.A0A3N4JDW8"/>
<evidence type="ECO:0000256" key="4">
    <source>
        <dbReference type="SAM" id="SignalP"/>
    </source>
</evidence>
<gene>
    <name evidence="6" type="ORF">L873DRAFT_1813353</name>
</gene>